<evidence type="ECO:0000313" key="2">
    <source>
        <dbReference type="Proteomes" id="UP001489719"/>
    </source>
</evidence>
<evidence type="ECO:0000313" key="1">
    <source>
        <dbReference type="EMBL" id="KAK9323903.1"/>
    </source>
</evidence>
<dbReference type="Proteomes" id="UP001489719">
    <property type="component" value="Unassembled WGS sequence"/>
</dbReference>
<reference evidence="2" key="1">
    <citation type="journal article" date="2024" name="Front. Bioeng. Biotechnol.">
        <title>Genome-scale model development and genomic sequencing of the oleaginous clade Lipomyces.</title>
        <authorList>
            <person name="Czajka J.J."/>
            <person name="Han Y."/>
            <person name="Kim J."/>
            <person name="Mondo S.J."/>
            <person name="Hofstad B.A."/>
            <person name="Robles A."/>
            <person name="Haridas S."/>
            <person name="Riley R."/>
            <person name="LaButti K."/>
            <person name="Pangilinan J."/>
            <person name="Andreopoulos W."/>
            <person name="Lipzen A."/>
            <person name="Yan J."/>
            <person name="Wang M."/>
            <person name="Ng V."/>
            <person name="Grigoriev I.V."/>
            <person name="Spatafora J.W."/>
            <person name="Magnuson J.K."/>
            <person name="Baker S.E."/>
            <person name="Pomraning K.R."/>
        </authorList>
    </citation>
    <scope>NUCLEOTIDE SEQUENCE [LARGE SCALE GENOMIC DNA]</scope>
    <source>
        <strain evidence="2">CBS 10300</strain>
    </source>
</reference>
<proteinExistence type="predicted"/>
<comment type="caution">
    <text evidence="1">The sequence shown here is derived from an EMBL/GenBank/DDBJ whole genome shotgun (WGS) entry which is preliminary data.</text>
</comment>
<organism evidence="1 2">
    <name type="scientific">Lipomyces orientalis</name>
    <dbReference type="NCBI Taxonomy" id="1233043"/>
    <lineage>
        <taxon>Eukaryota</taxon>
        <taxon>Fungi</taxon>
        <taxon>Dikarya</taxon>
        <taxon>Ascomycota</taxon>
        <taxon>Saccharomycotina</taxon>
        <taxon>Lipomycetes</taxon>
        <taxon>Lipomycetales</taxon>
        <taxon>Lipomycetaceae</taxon>
        <taxon>Lipomyces</taxon>
    </lineage>
</organism>
<gene>
    <name evidence="1" type="ORF">V1517DRAFT_372581</name>
</gene>
<protein>
    <submittedName>
        <fullName evidence="1">Striatin family-domain-containing protein</fullName>
    </submittedName>
</protein>
<name>A0ACC3TUR2_9ASCO</name>
<accession>A0ACC3TUR2</accession>
<sequence length="319" mass="35414">MSGVVSSSQQQPAEYTLQGVMRFLQIEWQKNERDRIQWEIEKAEMKARIARLEGEKRGNERLIESFVRRINMLEKSLADERAKAGNTIPEAPGEAASSLDISNFKSTALPEDFPLSKSRLEEIEKSRAKSREYLDRCLQEVTYLLVFAQSVPAPQPSQPLDIPLSQMHLSSQQSANSNNMARENGDINPLSKAHDKGNPRLEDNSESSEGSTTSASSSSSRSNSSNSTGVSSDRGSLSPGRRSNNRMGRIIVLEDNVEEDKPRTGLPRINTDLAEESEEQGAGIIRIGEPIVSSSPVDENESWEFEDRSSDANLPQYVD</sequence>
<dbReference type="EMBL" id="MU970056">
    <property type="protein sequence ID" value="KAK9323903.1"/>
    <property type="molecule type" value="Genomic_DNA"/>
</dbReference>
<keyword evidence="2" id="KW-1185">Reference proteome</keyword>